<dbReference type="SUPFAM" id="SSF48403">
    <property type="entry name" value="Ankyrin repeat"/>
    <property type="match status" value="1"/>
</dbReference>
<organism evidence="8 9">
    <name type="scientific">Thraustotheca clavata</name>
    <dbReference type="NCBI Taxonomy" id="74557"/>
    <lineage>
        <taxon>Eukaryota</taxon>
        <taxon>Sar</taxon>
        <taxon>Stramenopiles</taxon>
        <taxon>Oomycota</taxon>
        <taxon>Saprolegniomycetes</taxon>
        <taxon>Saprolegniales</taxon>
        <taxon>Achlyaceae</taxon>
        <taxon>Thraustotheca</taxon>
    </lineage>
</organism>
<keyword evidence="3 5" id="KW-0547">Nucleotide-binding</keyword>
<dbReference type="InterPro" id="IPR002110">
    <property type="entry name" value="Ankyrin_rpt"/>
</dbReference>
<dbReference type="Gene3D" id="1.25.40.20">
    <property type="entry name" value="Ankyrin repeat-containing domain"/>
    <property type="match status" value="1"/>
</dbReference>
<evidence type="ECO:0000256" key="2">
    <source>
        <dbReference type="ARBA" id="ARBA00022527"/>
    </source>
</evidence>
<evidence type="ECO:0000256" key="3">
    <source>
        <dbReference type="ARBA" id="ARBA00022741"/>
    </source>
</evidence>
<feature type="binding site" evidence="5">
    <location>
        <position position="156"/>
    </location>
    <ligand>
        <name>ATP</name>
        <dbReference type="ChEBI" id="CHEBI:30616"/>
    </ligand>
</feature>
<dbReference type="SUPFAM" id="SSF56112">
    <property type="entry name" value="Protein kinase-like (PK-like)"/>
    <property type="match status" value="1"/>
</dbReference>
<comment type="caution">
    <text evidence="8">The sequence shown here is derived from an EMBL/GenBank/DDBJ whole genome shotgun (WGS) entry which is preliminary data.</text>
</comment>
<dbReference type="InterPro" id="IPR051681">
    <property type="entry name" value="Ser/Thr_Kinases-Pseudokinases"/>
</dbReference>
<dbReference type="AlphaFoldDB" id="A0A1W0AC16"/>
<proteinExistence type="inferred from homology"/>
<dbReference type="Pfam" id="PF12796">
    <property type="entry name" value="Ank_2"/>
    <property type="match status" value="1"/>
</dbReference>
<comment type="similarity">
    <text evidence="1">Belongs to the protein kinase superfamily. TKL Ser/Thr protein kinase family.</text>
</comment>
<dbReference type="PROSITE" id="PS00108">
    <property type="entry name" value="PROTEIN_KINASE_ST"/>
    <property type="match status" value="1"/>
</dbReference>
<dbReference type="OrthoDB" id="39098at2759"/>
<keyword evidence="2 6" id="KW-0723">Serine/threonine-protein kinase</keyword>
<keyword evidence="8" id="KW-0808">Transferase</keyword>
<dbReference type="PIRSF" id="PIRSF000654">
    <property type="entry name" value="Integrin-linked_kinase"/>
    <property type="match status" value="1"/>
</dbReference>
<sequence length="391" mass="44501">MFKKRTLELKELTKYNSNNRSKQSRDIIRAVKYANIEQVISLLTKVSDINIVDKKGNSLLHLAILHNQVSVLEYLLKIPTLNLDSCNKNKETPLTFAIKSGRRSLAQMMHSALCKKLKIHYIEGGVDVDMNAFLGRGTFGEVYKGKYNGQNVAVKKLFVNATFSLSMLKREIEAMQRCQSPYLLRLIAVSDLNSTRPKLILDYMDSGDLRGYLSKKKNKQSVAIHYSTLELAWAIANGLADIHSYGFIHRDLKSQNIFLCTKNYIKLADFGLTRDAYNTKTLSVGTPQWTAPEVFSSEYYGTPSDIYSFGVVLTELDTFELPYSNQNFTQQAFYNGVCNGKLRPTVSANCPSWYKNLVEKCLEHNPQKRPTAPEVIDILYNRLYLDNHDES</sequence>
<dbReference type="PRINTS" id="PR00109">
    <property type="entry name" value="TYRKINASE"/>
</dbReference>
<keyword evidence="8" id="KW-0418">Kinase</keyword>
<feature type="domain" description="Protein kinase" evidence="7">
    <location>
        <begin position="128"/>
        <end position="385"/>
    </location>
</feature>
<dbReference type="GO" id="GO:0005524">
    <property type="term" value="F:ATP binding"/>
    <property type="evidence" value="ECO:0007669"/>
    <property type="project" value="UniProtKB-UniRule"/>
</dbReference>
<dbReference type="InterPro" id="IPR000719">
    <property type="entry name" value="Prot_kinase_dom"/>
</dbReference>
<dbReference type="SMART" id="SM00248">
    <property type="entry name" value="ANK"/>
    <property type="match status" value="2"/>
</dbReference>
<keyword evidence="9" id="KW-1185">Reference proteome</keyword>
<dbReference type="InterPro" id="IPR001245">
    <property type="entry name" value="Ser-Thr/Tyr_kinase_cat_dom"/>
</dbReference>
<evidence type="ECO:0000256" key="4">
    <source>
        <dbReference type="ARBA" id="ARBA00022840"/>
    </source>
</evidence>
<evidence type="ECO:0000256" key="6">
    <source>
        <dbReference type="RuleBase" id="RU000304"/>
    </source>
</evidence>
<reference evidence="8 9" key="1">
    <citation type="journal article" date="2014" name="Genome Biol. Evol.">
        <title>The secreted proteins of Achlya hypogyna and Thraustotheca clavata identify the ancestral oomycete secretome and reveal gene acquisitions by horizontal gene transfer.</title>
        <authorList>
            <person name="Misner I."/>
            <person name="Blouin N."/>
            <person name="Leonard G."/>
            <person name="Richards T.A."/>
            <person name="Lane C.E."/>
        </authorList>
    </citation>
    <scope>NUCLEOTIDE SEQUENCE [LARGE SCALE GENOMIC DNA]</scope>
    <source>
        <strain evidence="8 9">ATCC 34112</strain>
    </source>
</reference>
<dbReference type="InterPro" id="IPR008271">
    <property type="entry name" value="Ser/Thr_kinase_AS"/>
</dbReference>
<gene>
    <name evidence="8" type="ORF">THRCLA_00185</name>
</gene>
<dbReference type="InterPro" id="IPR017441">
    <property type="entry name" value="Protein_kinase_ATP_BS"/>
</dbReference>
<evidence type="ECO:0000256" key="1">
    <source>
        <dbReference type="ARBA" id="ARBA00005843"/>
    </source>
</evidence>
<dbReference type="EMBL" id="JNBS01000065">
    <property type="protein sequence ID" value="OQS07822.1"/>
    <property type="molecule type" value="Genomic_DNA"/>
</dbReference>
<keyword evidence="4 5" id="KW-0067">ATP-binding</keyword>
<dbReference type="Pfam" id="PF00069">
    <property type="entry name" value="Pkinase"/>
    <property type="match status" value="1"/>
</dbReference>
<dbReference type="PROSITE" id="PS50011">
    <property type="entry name" value="PROTEIN_KINASE_DOM"/>
    <property type="match status" value="1"/>
</dbReference>
<evidence type="ECO:0000256" key="5">
    <source>
        <dbReference type="PROSITE-ProRule" id="PRU10141"/>
    </source>
</evidence>
<name>A0A1W0AC16_9STRA</name>
<evidence type="ECO:0000313" key="8">
    <source>
        <dbReference type="EMBL" id="OQS07822.1"/>
    </source>
</evidence>
<dbReference type="InterPro" id="IPR036770">
    <property type="entry name" value="Ankyrin_rpt-contain_sf"/>
</dbReference>
<dbReference type="Gene3D" id="1.10.510.10">
    <property type="entry name" value="Transferase(Phosphotransferase) domain 1"/>
    <property type="match status" value="1"/>
</dbReference>
<dbReference type="SMART" id="SM00220">
    <property type="entry name" value="S_TKc"/>
    <property type="match status" value="1"/>
</dbReference>
<dbReference type="STRING" id="74557.A0A1W0AC16"/>
<evidence type="ECO:0000313" key="9">
    <source>
        <dbReference type="Proteomes" id="UP000243217"/>
    </source>
</evidence>
<accession>A0A1W0AC16</accession>
<dbReference type="InterPro" id="IPR011009">
    <property type="entry name" value="Kinase-like_dom_sf"/>
</dbReference>
<dbReference type="Gene3D" id="3.30.200.20">
    <property type="entry name" value="Phosphorylase Kinase, domain 1"/>
    <property type="match status" value="1"/>
</dbReference>
<dbReference type="PROSITE" id="PS00107">
    <property type="entry name" value="PROTEIN_KINASE_ATP"/>
    <property type="match status" value="1"/>
</dbReference>
<protein>
    <submittedName>
        <fullName evidence="8">Kinase</fullName>
    </submittedName>
</protein>
<dbReference type="Proteomes" id="UP000243217">
    <property type="component" value="Unassembled WGS sequence"/>
</dbReference>
<dbReference type="GO" id="GO:0004674">
    <property type="term" value="F:protein serine/threonine kinase activity"/>
    <property type="evidence" value="ECO:0007669"/>
    <property type="project" value="UniProtKB-KW"/>
</dbReference>
<evidence type="ECO:0000259" key="7">
    <source>
        <dbReference type="PROSITE" id="PS50011"/>
    </source>
</evidence>
<dbReference type="PANTHER" id="PTHR44329:SF298">
    <property type="entry name" value="MIXED LINEAGE KINASE DOMAIN-LIKE PROTEIN"/>
    <property type="match status" value="1"/>
</dbReference>
<dbReference type="PANTHER" id="PTHR44329">
    <property type="entry name" value="SERINE/THREONINE-PROTEIN KINASE TNNI3K-RELATED"/>
    <property type="match status" value="1"/>
</dbReference>